<evidence type="ECO:0000256" key="3">
    <source>
        <dbReference type="ARBA" id="ARBA00022553"/>
    </source>
</evidence>
<keyword evidence="3" id="KW-0597">Phosphoprotein</keyword>
<dbReference type="Proteomes" id="UP000594464">
    <property type="component" value="Chromosome"/>
</dbReference>
<dbReference type="EC" id="2.7.13.3" evidence="2"/>
<keyword evidence="4" id="KW-0808">Transferase</keyword>
<sequence length="535" mass="59471">MSKILSTEREALQSHLAALVESTGDAIITKTLEGEIIYWNKGAEKIYGYTAEEVLGKSITLIDPKKSNDEHETILSNYKSGIKLEHYETKRVRKDGTVIDVSLTVSPIKDDKGDLIGFSTIARDITGKTIYSEYARSLIEASLDPLVTISPDGKITDVNEATIKATGLDRQDLIGTDFSSYFTEPEKAREGYQNVFEKGFVTDYPLTIRHISGKLIEVLYNASVYKDSQGKVLGVFAAARDVTVQKESSQYSRSLIEASLDPLVTISADGIITDVNEATIKVTGLDRENLIGTDFSDYFTEPIKAREGYQQVFEKGSVTDYPLTIRHKSSRLIDVLYNASVYKDSQGQVIGVFAAARDITAQKESSQYARSLLEASVDPLVTINPDGKITDVNNATIEATGMNRENLIGTDFSSYFTEPDKARDGYQQVFEKGMVTDYPLTIRHQSGKLTDVLYNASVYKDTKGNVLGVFAAARDITGQKRAEKDAAEKEKKLVRLVELERFQKLTVGRELKMIELKQRIEDLESELEKVSGNRE</sequence>
<evidence type="ECO:0000259" key="8">
    <source>
        <dbReference type="PROSITE" id="PS50113"/>
    </source>
</evidence>
<evidence type="ECO:0000256" key="5">
    <source>
        <dbReference type="ARBA" id="ARBA00022777"/>
    </source>
</evidence>
<dbReference type="PROSITE" id="PS50112">
    <property type="entry name" value="PAS"/>
    <property type="match status" value="4"/>
</dbReference>
<feature type="domain" description="PAS" evidence="7">
    <location>
        <begin position="12"/>
        <end position="81"/>
    </location>
</feature>
<evidence type="ECO:0000256" key="4">
    <source>
        <dbReference type="ARBA" id="ARBA00022679"/>
    </source>
</evidence>
<dbReference type="CDD" id="cd00130">
    <property type="entry name" value="PAS"/>
    <property type="match status" value="4"/>
</dbReference>
<feature type="domain" description="PAC" evidence="8">
    <location>
        <begin position="202"/>
        <end position="254"/>
    </location>
</feature>
<dbReference type="PROSITE" id="PS50113">
    <property type="entry name" value="PAC"/>
    <property type="match status" value="4"/>
</dbReference>
<feature type="coiled-coil region" evidence="6">
    <location>
        <begin position="479"/>
        <end position="533"/>
    </location>
</feature>
<feature type="domain" description="PAC" evidence="8">
    <location>
        <begin position="436"/>
        <end position="488"/>
    </location>
</feature>
<dbReference type="Gene3D" id="3.30.450.20">
    <property type="entry name" value="PAS domain"/>
    <property type="match status" value="2"/>
</dbReference>
<dbReference type="PANTHER" id="PTHR43304:SF1">
    <property type="entry name" value="PAC DOMAIN-CONTAINING PROTEIN"/>
    <property type="match status" value="1"/>
</dbReference>
<feature type="domain" description="PAS" evidence="7">
    <location>
        <begin position="365"/>
        <end position="420"/>
    </location>
</feature>
<dbReference type="InterPro" id="IPR035965">
    <property type="entry name" value="PAS-like_dom_sf"/>
</dbReference>
<dbReference type="Gene3D" id="1.20.120.1640">
    <property type="match status" value="2"/>
</dbReference>
<evidence type="ECO:0000259" key="7">
    <source>
        <dbReference type="PROSITE" id="PS50112"/>
    </source>
</evidence>
<dbReference type="GO" id="GO:0004673">
    <property type="term" value="F:protein histidine kinase activity"/>
    <property type="evidence" value="ECO:0007669"/>
    <property type="project" value="UniProtKB-EC"/>
</dbReference>
<dbReference type="AlphaFoldDB" id="A0A7T0C498"/>
<keyword evidence="6" id="KW-0175">Coiled coil</keyword>
<protein>
    <recommendedName>
        <fullName evidence="2">histidine kinase</fullName>
        <ecNumber evidence="2">2.7.13.3</ecNumber>
    </recommendedName>
</protein>
<name>A0A7T0C498_9BACT</name>
<dbReference type="InterPro" id="IPR000014">
    <property type="entry name" value="PAS"/>
</dbReference>
<dbReference type="InterPro" id="IPR001610">
    <property type="entry name" value="PAC"/>
</dbReference>
<gene>
    <name evidence="9" type="ORF">G3M78_12605</name>
</gene>
<evidence type="ECO:0000256" key="6">
    <source>
        <dbReference type="SAM" id="Coils"/>
    </source>
</evidence>
<dbReference type="SUPFAM" id="SSF55785">
    <property type="entry name" value="PYP-like sensor domain (PAS domain)"/>
    <property type="match status" value="4"/>
</dbReference>
<organism evidence="9 10">
    <name type="scientific">Candidatus Nitrohelix vancouverensis</name>
    <dbReference type="NCBI Taxonomy" id="2705534"/>
    <lineage>
        <taxon>Bacteria</taxon>
        <taxon>Pseudomonadati</taxon>
        <taxon>Nitrospinota/Tectimicrobiota group</taxon>
        <taxon>Nitrospinota</taxon>
        <taxon>Nitrospinia</taxon>
        <taxon>Nitrospinales</taxon>
        <taxon>Nitrospinaceae</taxon>
        <taxon>Candidatus Nitrohelix</taxon>
    </lineage>
</organism>
<dbReference type="Pfam" id="PF13426">
    <property type="entry name" value="PAS_9"/>
    <property type="match status" value="4"/>
</dbReference>
<evidence type="ECO:0000256" key="2">
    <source>
        <dbReference type="ARBA" id="ARBA00012438"/>
    </source>
</evidence>
<dbReference type="KEGG" id="nva:G3M78_12605"/>
<feature type="domain" description="PAC" evidence="8">
    <location>
        <begin position="319"/>
        <end position="371"/>
    </location>
</feature>
<feature type="domain" description="PAC" evidence="8">
    <location>
        <begin position="85"/>
        <end position="137"/>
    </location>
</feature>
<evidence type="ECO:0000313" key="10">
    <source>
        <dbReference type="Proteomes" id="UP000594464"/>
    </source>
</evidence>
<feature type="domain" description="PAS" evidence="7">
    <location>
        <begin position="248"/>
        <end position="302"/>
    </location>
</feature>
<accession>A0A7T0C498</accession>
<evidence type="ECO:0000313" key="9">
    <source>
        <dbReference type="EMBL" id="QPJ66188.1"/>
    </source>
</evidence>
<dbReference type="NCBIfam" id="TIGR00229">
    <property type="entry name" value="sensory_box"/>
    <property type="match status" value="4"/>
</dbReference>
<dbReference type="InterPro" id="IPR052162">
    <property type="entry name" value="Sensor_kinase/Photoreceptor"/>
</dbReference>
<dbReference type="PANTHER" id="PTHR43304">
    <property type="entry name" value="PHYTOCHROME-LIKE PROTEIN CPH1"/>
    <property type="match status" value="1"/>
</dbReference>
<dbReference type="SMART" id="SM00086">
    <property type="entry name" value="PAC"/>
    <property type="match status" value="4"/>
</dbReference>
<evidence type="ECO:0000256" key="1">
    <source>
        <dbReference type="ARBA" id="ARBA00000085"/>
    </source>
</evidence>
<dbReference type="EMBL" id="CP048620">
    <property type="protein sequence ID" value="QPJ66188.1"/>
    <property type="molecule type" value="Genomic_DNA"/>
</dbReference>
<proteinExistence type="predicted"/>
<dbReference type="SMART" id="SM00091">
    <property type="entry name" value="PAS"/>
    <property type="match status" value="4"/>
</dbReference>
<keyword evidence="5" id="KW-0418">Kinase</keyword>
<dbReference type="InterPro" id="IPR000700">
    <property type="entry name" value="PAS-assoc_C"/>
</dbReference>
<feature type="domain" description="PAS" evidence="7">
    <location>
        <begin position="131"/>
        <end position="186"/>
    </location>
</feature>
<comment type="catalytic activity">
    <reaction evidence="1">
        <text>ATP + protein L-histidine = ADP + protein N-phospho-L-histidine.</text>
        <dbReference type="EC" id="2.7.13.3"/>
    </reaction>
</comment>
<reference evidence="10" key="1">
    <citation type="submission" date="2020-02" db="EMBL/GenBank/DDBJ databases">
        <title>Genomic and physiological characterization of two novel Nitrospinaceae genera.</title>
        <authorList>
            <person name="Mueller A.J."/>
            <person name="Jung M.-Y."/>
            <person name="Strachan C.R."/>
            <person name="Herbold C.W."/>
            <person name="Kirkegaard R.H."/>
            <person name="Daims H."/>
        </authorList>
    </citation>
    <scope>NUCLEOTIDE SEQUENCE [LARGE SCALE GENOMIC DNA]</scope>
</reference>